<dbReference type="GO" id="GO:0042802">
    <property type="term" value="F:identical protein binding"/>
    <property type="evidence" value="ECO:0007669"/>
    <property type="project" value="TreeGrafter"/>
</dbReference>
<evidence type="ECO:0000313" key="8">
    <source>
        <dbReference type="EMBL" id="KRK87834.1"/>
    </source>
</evidence>
<dbReference type="InterPro" id="IPR050103">
    <property type="entry name" value="Class-III_PLP-dep_AT"/>
</dbReference>
<dbReference type="EMBL" id="AZEA01000015">
    <property type="protein sequence ID" value="KRK87834.1"/>
    <property type="molecule type" value="Genomic_DNA"/>
</dbReference>
<dbReference type="InterPro" id="IPR005814">
    <property type="entry name" value="Aminotrans_3"/>
</dbReference>
<evidence type="ECO:0000256" key="5">
    <source>
        <dbReference type="ARBA" id="ARBA00022898"/>
    </source>
</evidence>
<dbReference type="Proteomes" id="UP000051581">
    <property type="component" value="Unassembled WGS sequence"/>
</dbReference>
<comment type="pathway">
    <text evidence="6">Amino-acid biosynthesis.</text>
</comment>
<proteinExistence type="inferred from homology"/>
<dbReference type="PANTHER" id="PTHR11986">
    <property type="entry name" value="AMINOTRANSFERASE CLASS III"/>
    <property type="match status" value="1"/>
</dbReference>
<dbReference type="GO" id="GO:0006526">
    <property type="term" value="P:L-arginine biosynthetic process"/>
    <property type="evidence" value="ECO:0007669"/>
    <property type="project" value="UniProtKB-ARBA"/>
</dbReference>
<dbReference type="SUPFAM" id="SSF53383">
    <property type="entry name" value="PLP-dependent transferases"/>
    <property type="match status" value="1"/>
</dbReference>
<comment type="caution">
    <text evidence="8">The sequence shown here is derived from an EMBL/GenBank/DDBJ whole genome shotgun (WGS) entry which is preliminary data.</text>
</comment>
<dbReference type="InterPro" id="IPR015424">
    <property type="entry name" value="PyrdxlP-dep_Trfase"/>
</dbReference>
<evidence type="ECO:0000256" key="3">
    <source>
        <dbReference type="ARBA" id="ARBA00022605"/>
    </source>
</evidence>
<comment type="cofactor">
    <cofactor evidence="1">
        <name>pyridoxal 5'-phosphate</name>
        <dbReference type="ChEBI" id="CHEBI:597326"/>
    </cofactor>
</comment>
<sequence length="384" mass="41110">MEHIFPTYAQYPMEIVSGHDWHLVDSNQKSYLDFTSGIGVCSFGYSNDWIEQSVLNQLGKVWHTSNLYPSQLQDDVANALCPDGMLAFFCNSGTEANEAAFKLARKATGKGKVLAFNNGFHGRTYGSMSLTGNPDIQAGFKPLVPEVSFADYNDPNALDAITDDLAAVILEVIQGEGGVVSGNGEWLQKVADKCHDQGVLLIIDEVQTGIGRTGKKFAYQNFDLDPDIITCAKALGNGLPIGAMLGKKKLASAFGPGSHGTTFGGNKIALSSAKAVLEQLTPSFLTEVQQKSKAVFAAINEQIEPLAVVDSISGLGLMIGIHLNPSIKVDDVIAKLQDEGMLTLSAKHNTLRLLPPLVMSQEDLLTGINQIAGVLESIDLTVEL</sequence>
<gene>
    <name evidence="8" type="ORF">FD17_GL000775</name>
</gene>
<evidence type="ECO:0000256" key="6">
    <source>
        <dbReference type="ARBA" id="ARBA00029440"/>
    </source>
</evidence>
<dbReference type="NCBIfam" id="TIGR00707">
    <property type="entry name" value="argD"/>
    <property type="match status" value="1"/>
</dbReference>
<keyword evidence="9" id="KW-1185">Reference proteome</keyword>
<dbReference type="NCBIfam" id="NF002797">
    <property type="entry name" value="PRK02936.1"/>
    <property type="match status" value="1"/>
</dbReference>
<keyword evidence="3" id="KW-0028">Amino-acid biosynthesis</keyword>
<name>A0A0R1L622_9LACO</name>
<accession>A0A0R1L622</accession>
<dbReference type="GO" id="GO:0030170">
    <property type="term" value="F:pyridoxal phosphate binding"/>
    <property type="evidence" value="ECO:0007669"/>
    <property type="project" value="InterPro"/>
</dbReference>
<dbReference type="InterPro" id="IPR004636">
    <property type="entry name" value="AcOrn/SuccOrn_fam"/>
</dbReference>
<protein>
    <submittedName>
        <fullName evidence="8">Acetylornithine succinyldiaminopimelate aminotransferase</fullName>
    </submittedName>
</protein>
<comment type="similarity">
    <text evidence="7">Belongs to the class-III pyridoxal-phosphate-dependent aminotransferase family.</text>
</comment>
<evidence type="ECO:0000256" key="2">
    <source>
        <dbReference type="ARBA" id="ARBA00022576"/>
    </source>
</evidence>
<dbReference type="FunFam" id="3.40.640.10:FF:000004">
    <property type="entry name" value="Acetylornithine aminotransferase"/>
    <property type="match status" value="1"/>
</dbReference>
<evidence type="ECO:0000313" key="9">
    <source>
        <dbReference type="Proteomes" id="UP000051581"/>
    </source>
</evidence>
<evidence type="ECO:0000256" key="1">
    <source>
        <dbReference type="ARBA" id="ARBA00001933"/>
    </source>
</evidence>
<keyword evidence="4 8" id="KW-0808">Transferase</keyword>
<dbReference type="GO" id="GO:0008483">
    <property type="term" value="F:transaminase activity"/>
    <property type="evidence" value="ECO:0007669"/>
    <property type="project" value="UniProtKB-KW"/>
</dbReference>
<dbReference type="RefSeq" id="WP_057825773.1">
    <property type="nucleotide sequence ID" value="NZ_AZEA01000015.1"/>
</dbReference>
<dbReference type="PIRSF" id="PIRSF000521">
    <property type="entry name" value="Transaminase_4ab_Lys_Orn"/>
    <property type="match status" value="1"/>
</dbReference>
<dbReference type="InterPro" id="IPR015422">
    <property type="entry name" value="PyrdxlP-dep_Trfase_small"/>
</dbReference>
<dbReference type="InterPro" id="IPR015421">
    <property type="entry name" value="PyrdxlP-dep_Trfase_major"/>
</dbReference>
<dbReference type="PATRIC" id="fig|1423808.3.peg.779"/>
<dbReference type="PANTHER" id="PTHR11986:SF79">
    <property type="entry name" value="ACETYLORNITHINE AMINOTRANSFERASE, MITOCHONDRIAL"/>
    <property type="match status" value="1"/>
</dbReference>
<evidence type="ECO:0000256" key="4">
    <source>
        <dbReference type="ARBA" id="ARBA00022679"/>
    </source>
</evidence>
<dbReference type="OrthoDB" id="9807885at2"/>
<dbReference type="AlphaFoldDB" id="A0A0R1L622"/>
<reference evidence="8 9" key="1">
    <citation type="journal article" date="2015" name="Genome Announc.">
        <title>Expanding the biotechnology potential of lactobacilli through comparative genomics of 213 strains and associated genera.</title>
        <authorList>
            <person name="Sun Z."/>
            <person name="Harris H.M."/>
            <person name="McCann A."/>
            <person name="Guo C."/>
            <person name="Argimon S."/>
            <person name="Zhang W."/>
            <person name="Yang X."/>
            <person name="Jeffery I.B."/>
            <person name="Cooney J.C."/>
            <person name="Kagawa T.F."/>
            <person name="Liu W."/>
            <person name="Song Y."/>
            <person name="Salvetti E."/>
            <person name="Wrobel A."/>
            <person name="Rasinkangas P."/>
            <person name="Parkhill J."/>
            <person name="Rea M.C."/>
            <person name="O'Sullivan O."/>
            <person name="Ritari J."/>
            <person name="Douillard F.P."/>
            <person name="Paul Ross R."/>
            <person name="Yang R."/>
            <person name="Briner A.E."/>
            <person name="Felis G.E."/>
            <person name="de Vos W.M."/>
            <person name="Barrangou R."/>
            <person name="Klaenhammer T.R."/>
            <person name="Caufield P.W."/>
            <person name="Cui Y."/>
            <person name="Zhang H."/>
            <person name="O'Toole P.W."/>
        </authorList>
    </citation>
    <scope>NUCLEOTIDE SEQUENCE [LARGE SCALE GENOMIC DNA]</scope>
    <source>
        <strain evidence="8 9">DSM 19904</strain>
    </source>
</reference>
<dbReference type="Pfam" id="PF00202">
    <property type="entry name" value="Aminotran_3"/>
    <property type="match status" value="1"/>
</dbReference>
<dbReference type="Gene3D" id="3.90.1150.10">
    <property type="entry name" value="Aspartate Aminotransferase, domain 1"/>
    <property type="match status" value="1"/>
</dbReference>
<evidence type="ECO:0000256" key="7">
    <source>
        <dbReference type="RuleBase" id="RU003560"/>
    </source>
</evidence>
<organism evidence="8 9">
    <name type="scientific">Lentilactobacillus sunkii DSM 19904</name>
    <dbReference type="NCBI Taxonomy" id="1423808"/>
    <lineage>
        <taxon>Bacteria</taxon>
        <taxon>Bacillati</taxon>
        <taxon>Bacillota</taxon>
        <taxon>Bacilli</taxon>
        <taxon>Lactobacillales</taxon>
        <taxon>Lactobacillaceae</taxon>
        <taxon>Lentilactobacillus</taxon>
    </lineage>
</organism>
<dbReference type="Gene3D" id="3.40.640.10">
    <property type="entry name" value="Type I PLP-dependent aspartate aminotransferase-like (Major domain)"/>
    <property type="match status" value="1"/>
</dbReference>
<keyword evidence="2 8" id="KW-0032">Aminotransferase</keyword>
<keyword evidence="5 7" id="KW-0663">Pyridoxal phosphate</keyword>
<dbReference type="PROSITE" id="PS00600">
    <property type="entry name" value="AA_TRANSFER_CLASS_3"/>
    <property type="match status" value="1"/>
</dbReference>
<dbReference type="CDD" id="cd00610">
    <property type="entry name" value="OAT_like"/>
    <property type="match status" value="1"/>
</dbReference>
<dbReference type="InterPro" id="IPR049704">
    <property type="entry name" value="Aminotrans_3_PPA_site"/>
</dbReference>